<proteinExistence type="predicted"/>
<evidence type="ECO:0000313" key="1">
    <source>
        <dbReference type="EMBL" id="OHA75657.1"/>
    </source>
</evidence>
<evidence type="ECO:0008006" key="3">
    <source>
        <dbReference type="Google" id="ProtNLM"/>
    </source>
</evidence>
<dbReference type="EMBL" id="MHUI01000007">
    <property type="protein sequence ID" value="OHA75657.1"/>
    <property type="molecule type" value="Genomic_DNA"/>
</dbReference>
<dbReference type="AlphaFoldDB" id="A0A1G2RS77"/>
<sequence>MKSIVFCASQRFKKELEEYIVQLKSLAHGHNINPVILSPEFEFDDVPDDFYLLAEEDRLKNKQYRQIIITKVYDHLFRKIRVADTCFIFNKEGYMGPNVIGELFTAAALGKIIYSLDEKCLTGKYPDGLHEEPCCRGLIHQVISTPEELIRYLA</sequence>
<comment type="caution">
    <text evidence="1">The sequence shown here is derived from an EMBL/GenBank/DDBJ whole genome shotgun (WGS) entry which is preliminary data.</text>
</comment>
<name>A0A1G2RS77_9BACT</name>
<evidence type="ECO:0000313" key="2">
    <source>
        <dbReference type="Proteomes" id="UP000177081"/>
    </source>
</evidence>
<dbReference type="Proteomes" id="UP000177081">
    <property type="component" value="Unassembled WGS sequence"/>
</dbReference>
<organism evidence="1 2">
    <name type="scientific">Candidatus Wildermuthbacteria bacterium RIFCSPLOWO2_01_FULL_48_35</name>
    <dbReference type="NCBI Taxonomy" id="1802463"/>
    <lineage>
        <taxon>Bacteria</taxon>
        <taxon>Candidatus Wildermuthiibacteriota</taxon>
    </lineage>
</organism>
<reference evidence="1 2" key="1">
    <citation type="journal article" date="2016" name="Nat. Commun.">
        <title>Thousands of microbial genomes shed light on interconnected biogeochemical processes in an aquifer system.</title>
        <authorList>
            <person name="Anantharaman K."/>
            <person name="Brown C.T."/>
            <person name="Hug L.A."/>
            <person name="Sharon I."/>
            <person name="Castelle C.J."/>
            <person name="Probst A.J."/>
            <person name="Thomas B.C."/>
            <person name="Singh A."/>
            <person name="Wilkins M.J."/>
            <person name="Karaoz U."/>
            <person name="Brodie E.L."/>
            <person name="Williams K.H."/>
            <person name="Hubbard S.S."/>
            <person name="Banfield J.F."/>
        </authorList>
    </citation>
    <scope>NUCLEOTIDE SEQUENCE [LARGE SCALE GENOMIC DNA]</scope>
</reference>
<gene>
    <name evidence="1" type="ORF">A3A32_03840</name>
</gene>
<protein>
    <recommendedName>
        <fullName evidence="3">Nucleoside 2-deoxyribosyltransferase</fullName>
    </recommendedName>
</protein>
<accession>A0A1G2RS77</accession>